<dbReference type="PROSITE" id="PS51257">
    <property type="entry name" value="PROKAR_LIPOPROTEIN"/>
    <property type="match status" value="1"/>
</dbReference>
<evidence type="ECO:0008006" key="4">
    <source>
        <dbReference type="Google" id="ProtNLM"/>
    </source>
</evidence>
<feature type="signal peptide" evidence="1">
    <location>
        <begin position="1"/>
        <end position="20"/>
    </location>
</feature>
<name>A0A935C2L1_9FIRM</name>
<comment type="caution">
    <text evidence="2">The sequence shown here is derived from an EMBL/GenBank/DDBJ whole genome shotgun (WGS) entry which is preliminary data.</text>
</comment>
<evidence type="ECO:0000313" key="3">
    <source>
        <dbReference type="Proteomes" id="UP000633365"/>
    </source>
</evidence>
<organism evidence="2 3">
    <name type="scientific">Ruminococcus difficilis</name>
    <dbReference type="NCBI Taxonomy" id="2763069"/>
    <lineage>
        <taxon>Bacteria</taxon>
        <taxon>Bacillati</taxon>
        <taxon>Bacillota</taxon>
        <taxon>Clostridia</taxon>
        <taxon>Eubacteriales</taxon>
        <taxon>Oscillospiraceae</taxon>
        <taxon>Ruminococcus</taxon>
    </lineage>
</organism>
<keyword evidence="1" id="KW-0732">Signal</keyword>
<proteinExistence type="predicted"/>
<feature type="chain" id="PRO_5039724708" description="DUF4595 domain-containing protein" evidence="1">
    <location>
        <begin position="21"/>
        <end position="237"/>
    </location>
</feature>
<dbReference type="RefSeq" id="WP_092966452.1">
    <property type="nucleotide sequence ID" value="NZ_JAEQMG010000123.1"/>
</dbReference>
<gene>
    <name evidence="2" type="ORF">JKK62_11625</name>
</gene>
<evidence type="ECO:0000313" key="2">
    <source>
        <dbReference type="EMBL" id="MBK6089280.1"/>
    </source>
</evidence>
<reference evidence="2" key="1">
    <citation type="submission" date="2021-01" db="EMBL/GenBank/DDBJ databases">
        <title>Genome public.</title>
        <authorList>
            <person name="Liu C."/>
            <person name="Sun Q."/>
        </authorList>
    </citation>
    <scope>NUCLEOTIDE SEQUENCE</scope>
    <source>
        <strain evidence="2">M6</strain>
    </source>
</reference>
<dbReference type="AlphaFoldDB" id="A0A935C2L1"/>
<keyword evidence="3" id="KW-1185">Reference proteome</keyword>
<protein>
    <recommendedName>
        <fullName evidence="4">DUF4595 domain-containing protein</fullName>
    </recommendedName>
</protein>
<accession>A0A935C2L1</accession>
<sequence length="237" mass="26884">MKKILAMMLTAVMTLSLLTACGKEKEVKIDVDQPQNAATVDEPAYLGTRAEAVEDSRNVNGKRFTSTLYDFTSRYNAEMSLRGEKDVIHMEGWKKNGQVTKDENGIRIQYYYYDDNGMNITATVEEDSDKLVNIGCGTTMGHFVGKEDNGEKKSDKILLRAALVAQAVCGYPSGHVNTLQNIFYRVTEENKNLWYDGFVFALNTREDGADSQNSLMLFRVFPVTDKLKEEWHLEEYQ</sequence>
<dbReference type="Proteomes" id="UP000633365">
    <property type="component" value="Unassembled WGS sequence"/>
</dbReference>
<dbReference type="EMBL" id="JAEQMG010000123">
    <property type="protein sequence ID" value="MBK6089280.1"/>
    <property type="molecule type" value="Genomic_DNA"/>
</dbReference>
<evidence type="ECO:0000256" key="1">
    <source>
        <dbReference type="SAM" id="SignalP"/>
    </source>
</evidence>